<dbReference type="OrthoDB" id="5241375at2"/>
<reference evidence="6 7" key="1">
    <citation type="journal article" date="2012" name="J. Bacteriol.">
        <title>Genome sequence of Mycobacterium hassiacum DSM 44199, a rare source of heat-stable mycobacterial proteins.</title>
        <authorList>
            <person name="Tiago I."/>
            <person name="Maranha A."/>
            <person name="Mendes V."/>
            <person name="Alarico S."/>
            <person name="Moynihan P.J."/>
            <person name="Clarke A.J."/>
            <person name="Macedo-Ribeiro S."/>
            <person name="Pereira P.J."/>
            <person name="Empadinhas N."/>
        </authorList>
    </citation>
    <scope>NUCLEOTIDE SEQUENCE [LARGE SCALE GENOMIC DNA]</scope>
    <source>
        <strain evidence="7">DSM 44199 / CIP 105218 / JCM 12690 / 3849</strain>
    </source>
</reference>
<dbReference type="PANTHER" id="PTHR12302">
    <property type="entry name" value="EBNA2 BINDING PROTEIN P100"/>
    <property type="match status" value="1"/>
</dbReference>
<dbReference type="GO" id="GO:0004519">
    <property type="term" value="F:endonuclease activity"/>
    <property type="evidence" value="ECO:0007669"/>
    <property type="project" value="UniProtKB-KW"/>
</dbReference>
<dbReference type="PROSITE" id="PS50830">
    <property type="entry name" value="TNASE_3"/>
    <property type="match status" value="1"/>
</dbReference>
<dbReference type="GO" id="GO:0003676">
    <property type="term" value="F:nucleic acid binding"/>
    <property type="evidence" value="ECO:0007669"/>
    <property type="project" value="InterPro"/>
</dbReference>
<comment type="caution">
    <text evidence="6">The sequence shown here is derived from an EMBL/GenBank/DDBJ whole genome shotgun (WGS) entry which is preliminary data.</text>
</comment>
<gene>
    <name evidence="6" type="ORF">C731_0220</name>
</gene>
<dbReference type="EMBL" id="AMRA01000009">
    <property type="protein sequence ID" value="EKF25732.1"/>
    <property type="molecule type" value="Genomic_DNA"/>
</dbReference>
<dbReference type="PROSITE" id="PS01123">
    <property type="entry name" value="TNASE_1"/>
    <property type="match status" value="1"/>
</dbReference>
<feature type="domain" description="TNase-like" evidence="5">
    <location>
        <begin position="12"/>
        <end position="148"/>
    </location>
</feature>
<dbReference type="InterPro" id="IPR002071">
    <property type="entry name" value="Thermonucl_AS"/>
</dbReference>
<keyword evidence="7" id="KW-1185">Reference proteome</keyword>
<evidence type="ECO:0000256" key="3">
    <source>
        <dbReference type="ARBA" id="ARBA00022801"/>
    </source>
</evidence>
<evidence type="ECO:0000259" key="5">
    <source>
        <dbReference type="PROSITE" id="PS50830"/>
    </source>
</evidence>
<dbReference type="Gene3D" id="2.40.50.90">
    <property type="match status" value="1"/>
</dbReference>
<keyword evidence="1" id="KW-0540">Nuclease</keyword>
<dbReference type="SMART" id="SM00318">
    <property type="entry name" value="SNc"/>
    <property type="match status" value="1"/>
</dbReference>
<sequence>MLARAPAVAEPVDATAVVLEVIDGDTMDIRDANRGHLRVRVLGIDTPETNKPNSPVECWGPEATRFATETMLGRRVAVVPDPTQDRTDRYGRTLAYLIREDGWNYSVEAARAGMARAYVYGGAPVSRYDEIAAAEQQARAARRGLWGPPCNGATEPVAGSSGSAPAPTVYYRNCAEARAAGAAPLLRGQPGYRSDLDGDGDGVACEPKRR</sequence>
<protein>
    <recommendedName>
        <fullName evidence="5">TNase-like domain-containing protein</fullName>
    </recommendedName>
</protein>
<dbReference type="InterPro" id="IPR008613">
    <property type="entry name" value="Excalibur_Ca-bd_domain"/>
</dbReference>
<organism evidence="6 7">
    <name type="scientific">Mycolicibacterium hassiacum (strain DSM 44199 / CIP 105218 / JCM 12690 / 3849)</name>
    <name type="common">Mycobacterium hassiacum</name>
    <dbReference type="NCBI Taxonomy" id="1122247"/>
    <lineage>
        <taxon>Bacteria</taxon>
        <taxon>Bacillati</taxon>
        <taxon>Actinomycetota</taxon>
        <taxon>Actinomycetes</taxon>
        <taxon>Mycobacteriales</taxon>
        <taxon>Mycobacteriaceae</taxon>
        <taxon>Mycolicibacterium</taxon>
    </lineage>
</organism>
<dbReference type="eggNOG" id="COG1525">
    <property type="taxonomic scope" value="Bacteria"/>
</dbReference>
<evidence type="ECO:0000313" key="7">
    <source>
        <dbReference type="Proteomes" id="UP000006265"/>
    </source>
</evidence>
<dbReference type="SUPFAM" id="SSF50199">
    <property type="entry name" value="Staphylococcal nuclease"/>
    <property type="match status" value="1"/>
</dbReference>
<proteinExistence type="predicted"/>
<dbReference type="GO" id="GO:0016787">
    <property type="term" value="F:hydrolase activity"/>
    <property type="evidence" value="ECO:0007669"/>
    <property type="project" value="UniProtKB-KW"/>
</dbReference>
<dbReference type="InterPro" id="IPR016071">
    <property type="entry name" value="Staphylococal_nuclease_OB-fold"/>
</dbReference>
<dbReference type="SMART" id="SM00894">
    <property type="entry name" value="Excalibur"/>
    <property type="match status" value="1"/>
</dbReference>
<dbReference type="STRING" id="1122247.GCA_000379865_01891"/>
<name>K5BHJ6_MYCHD</name>
<evidence type="ECO:0000256" key="2">
    <source>
        <dbReference type="ARBA" id="ARBA00022759"/>
    </source>
</evidence>
<keyword evidence="2" id="KW-0255">Endonuclease</keyword>
<evidence type="ECO:0000313" key="6">
    <source>
        <dbReference type="EMBL" id="EKF25732.1"/>
    </source>
</evidence>
<dbReference type="Pfam" id="PF05901">
    <property type="entry name" value="Excalibur"/>
    <property type="match status" value="1"/>
</dbReference>
<dbReference type="PANTHER" id="PTHR12302:SF3">
    <property type="entry name" value="SERINE_THREONINE-PROTEIN KINASE 31"/>
    <property type="match status" value="1"/>
</dbReference>
<dbReference type="PATRIC" id="fig|1122247.3.peg.206"/>
<dbReference type="Pfam" id="PF00565">
    <property type="entry name" value="SNase"/>
    <property type="match status" value="1"/>
</dbReference>
<accession>K5BHJ6</accession>
<evidence type="ECO:0000256" key="1">
    <source>
        <dbReference type="ARBA" id="ARBA00022722"/>
    </source>
</evidence>
<feature type="region of interest" description="Disordered" evidence="4">
    <location>
        <begin position="186"/>
        <end position="210"/>
    </location>
</feature>
<keyword evidence="3" id="KW-0378">Hydrolase</keyword>
<dbReference type="AlphaFoldDB" id="K5BHJ6"/>
<evidence type="ECO:0000256" key="4">
    <source>
        <dbReference type="SAM" id="MobiDB-lite"/>
    </source>
</evidence>
<dbReference type="InterPro" id="IPR035437">
    <property type="entry name" value="SNase_OB-fold_sf"/>
</dbReference>
<dbReference type="Proteomes" id="UP000006265">
    <property type="component" value="Unassembled WGS sequence"/>
</dbReference>